<keyword evidence="5" id="KW-0547">Nucleotide-binding</keyword>
<sequence>MKKFSRMPKSESGGLGGGSGGSGSGVGNYIGKVFSVGRYQVTVEELIAEGGFSVVFLARTHSGVRCALKRMYVNNIPDLNIYKREITIMKELSGHKNIVSYLDSTINTVGDSVWEVLILMEYCKAGQVVKQMNQRLHTGFSEAEVLTIFCDTCEAVARLHQCKTPVIHRDLKVENILLNDKGNYVLCDFGSSTHKILLPHKDGVTAVEDEIKKYTTLSYRAPEMINLYGGKAITTKADIWALGCLLYKLCFFSLPFGESQVAICDGTFIIPDNSKFTFKLHCLIRYMLEPDLEKRPDIYQVSYFAFRLAGKECPVPNLFNSPLPTSLPEPLTASEVAAKKNMTKARITDSVGPTETSIAPRQRPKAASTNVLPIHNSVTPVKMTVSSGAVSNGQKGPAPGNGQPAVQPQGGSQSQQHRVLQQLQPGDLRLQQLQQQQQHQQHPQQHAQHPQHSQQTHPHLHQQQQPNLQHLQYLQQYHQALQMQQQQQHMLQQQMMMQPMYQQQAQYAAMMHQYQQAFAHQQQQQQPPQQQQHLNHQQVPYLTSPLEFQPPLGTFAPAGTAHVGPASVEPPFTNTSRNPLLNMEVITPPPPAVSNPPDMSGWNPFGEDNFSKLTEEELLDREFDLLRAKKPVERAVSADASVERQQLSLKPLHEDLFGSVPFLSNPGGSVTSPDQLSEEPPTTPVNPIQEALPQTAKEHKPCKRSGSAGPPTRKAGEESDSDFESDPPSPKSSEEDEPEEDEGLNSEHGEFNDDTEPENLGQRPLLMDSEEEAEEEEDKHSSDSDNDQKKAKTRTSRPTGSKPTTAVTGATRPEPDPTLITPPASPGAAAREPPSREVDVFGAVPFLGGGQPAKTVTEGADVFTKAPFRQASQEQTMDEFDVFTKAPFNRNLSKTSKSSDTPMGQTPPVSPDSVDIFGCSPFQPSYPVPLSKSREDIFGQVPFDEASSPQQQKNKQRSLQKLSSRQRRTKQETASGNGKRHHGTPTGGRKTNKPSFRTPERARRHKKVGRRDSQSSNEFLNPSDSKENISVTRGDVKDKGASLPSEEAMLDPFGAKPFHPQDGGRHPQHQGLGDGKGELNPANGRPRTSSLHNTFGDGNKMDDFGAVPFTELVVRSGTQQQPSQVELDPFGAAPFPSKQ</sequence>
<evidence type="ECO:0000313" key="12">
    <source>
        <dbReference type="EMBL" id="KAI1900360.1"/>
    </source>
</evidence>
<feature type="domain" description="Protein kinase" evidence="11">
    <location>
        <begin position="41"/>
        <end position="306"/>
    </location>
</feature>
<comment type="catalytic activity">
    <reaction evidence="9">
        <text>L-seryl-[protein] + ATP = O-phospho-L-seryl-[protein] + ADP + H(+)</text>
        <dbReference type="Rhea" id="RHEA:17989"/>
        <dbReference type="Rhea" id="RHEA-COMP:9863"/>
        <dbReference type="Rhea" id="RHEA-COMP:11604"/>
        <dbReference type="ChEBI" id="CHEBI:15378"/>
        <dbReference type="ChEBI" id="CHEBI:29999"/>
        <dbReference type="ChEBI" id="CHEBI:30616"/>
        <dbReference type="ChEBI" id="CHEBI:83421"/>
        <dbReference type="ChEBI" id="CHEBI:456216"/>
        <dbReference type="EC" id="2.7.11.1"/>
    </reaction>
</comment>
<feature type="region of interest" description="Disordered" evidence="10">
    <location>
        <begin position="887"/>
        <end position="1139"/>
    </location>
</feature>
<reference evidence="12" key="1">
    <citation type="submission" date="2021-01" db="EMBL/GenBank/DDBJ databases">
        <authorList>
            <person name="Zahm M."/>
            <person name="Roques C."/>
            <person name="Cabau C."/>
            <person name="Klopp C."/>
            <person name="Donnadieu C."/>
            <person name="Jouanno E."/>
            <person name="Lampietro C."/>
            <person name="Louis A."/>
            <person name="Herpin A."/>
            <person name="Echchiki A."/>
            <person name="Berthelot C."/>
            <person name="Parey E."/>
            <person name="Roest-Crollius H."/>
            <person name="Braasch I."/>
            <person name="Postlethwait J."/>
            <person name="Bobe J."/>
            <person name="Montfort J."/>
            <person name="Bouchez O."/>
            <person name="Begum T."/>
            <person name="Mejri S."/>
            <person name="Adams A."/>
            <person name="Chen W.-J."/>
            <person name="Guiguen Y."/>
        </authorList>
    </citation>
    <scope>NUCLEOTIDE SEQUENCE</scope>
    <source>
        <tissue evidence="12">Blood</tissue>
    </source>
</reference>
<evidence type="ECO:0000256" key="2">
    <source>
        <dbReference type="ARBA" id="ARBA00022527"/>
    </source>
</evidence>
<dbReference type="SUPFAM" id="SSF56112">
    <property type="entry name" value="Protein kinase-like (PK-like)"/>
    <property type="match status" value="1"/>
</dbReference>
<feature type="compositionally biased region" description="Polar residues" evidence="10">
    <location>
        <begin position="890"/>
        <end position="904"/>
    </location>
</feature>
<keyword evidence="6" id="KW-0418">Kinase</keyword>
<dbReference type="GO" id="GO:0005524">
    <property type="term" value="F:ATP binding"/>
    <property type="evidence" value="ECO:0007669"/>
    <property type="project" value="UniProtKB-KW"/>
</dbReference>
<dbReference type="EC" id="2.7.11.1" evidence="1"/>
<dbReference type="InterPro" id="IPR051744">
    <property type="entry name" value="AP2_assoc_SerThr_kinase"/>
</dbReference>
<feature type="region of interest" description="Disordered" evidence="10">
    <location>
        <begin position="663"/>
        <end position="836"/>
    </location>
</feature>
<dbReference type="InterPro" id="IPR028182">
    <property type="entry name" value="BMP2K_C"/>
</dbReference>
<dbReference type="Pfam" id="PF00069">
    <property type="entry name" value="Pkinase"/>
    <property type="match status" value="1"/>
</dbReference>
<keyword evidence="4" id="KW-0808">Transferase</keyword>
<evidence type="ECO:0000256" key="5">
    <source>
        <dbReference type="ARBA" id="ARBA00022741"/>
    </source>
</evidence>
<feature type="region of interest" description="Disordered" evidence="10">
    <location>
        <begin position="431"/>
        <end position="465"/>
    </location>
</feature>
<evidence type="ECO:0000256" key="4">
    <source>
        <dbReference type="ARBA" id="ARBA00022679"/>
    </source>
</evidence>
<organism evidence="12 13">
    <name type="scientific">Albula goreensis</name>
    <dbReference type="NCBI Taxonomy" id="1534307"/>
    <lineage>
        <taxon>Eukaryota</taxon>
        <taxon>Metazoa</taxon>
        <taxon>Chordata</taxon>
        <taxon>Craniata</taxon>
        <taxon>Vertebrata</taxon>
        <taxon>Euteleostomi</taxon>
        <taxon>Actinopterygii</taxon>
        <taxon>Neopterygii</taxon>
        <taxon>Teleostei</taxon>
        <taxon>Albuliformes</taxon>
        <taxon>Albulidae</taxon>
        <taxon>Albula</taxon>
    </lineage>
</organism>
<dbReference type="Gene3D" id="1.10.510.10">
    <property type="entry name" value="Transferase(Phosphotransferase) domain 1"/>
    <property type="match status" value="1"/>
</dbReference>
<evidence type="ECO:0000256" key="8">
    <source>
        <dbReference type="ARBA" id="ARBA00047899"/>
    </source>
</evidence>
<evidence type="ECO:0000256" key="9">
    <source>
        <dbReference type="ARBA" id="ARBA00048679"/>
    </source>
</evidence>
<feature type="compositionally biased region" description="Basic residues" evidence="10">
    <location>
        <begin position="954"/>
        <end position="968"/>
    </location>
</feature>
<dbReference type="OrthoDB" id="2018507at2759"/>
<evidence type="ECO:0000256" key="3">
    <source>
        <dbReference type="ARBA" id="ARBA00022553"/>
    </source>
</evidence>
<feature type="compositionally biased region" description="Polar residues" evidence="10">
    <location>
        <begin position="1014"/>
        <end position="1031"/>
    </location>
</feature>
<keyword evidence="2" id="KW-0723">Serine/threonine-protein kinase</keyword>
<dbReference type="PROSITE" id="PS50011">
    <property type="entry name" value="PROTEIN_KINASE_DOM"/>
    <property type="match status" value="1"/>
</dbReference>
<evidence type="ECO:0000256" key="6">
    <source>
        <dbReference type="ARBA" id="ARBA00022777"/>
    </source>
</evidence>
<dbReference type="InterPro" id="IPR008271">
    <property type="entry name" value="Ser/Thr_kinase_AS"/>
</dbReference>
<gene>
    <name evidence="12" type="ORF">AGOR_G00049160</name>
</gene>
<dbReference type="EMBL" id="JAERUA010000004">
    <property type="protein sequence ID" value="KAI1900360.1"/>
    <property type="molecule type" value="Genomic_DNA"/>
</dbReference>
<dbReference type="Pfam" id="PF15282">
    <property type="entry name" value="BMP2K_C"/>
    <property type="match status" value="1"/>
</dbReference>
<comment type="caution">
    <text evidence="12">The sequence shown here is derived from an EMBL/GenBank/DDBJ whole genome shotgun (WGS) entry which is preliminary data.</text>
</comment>
<dbReference type="InterPro" id="IPR000719">
    <property type="entry name" value="Prot_kinase_dom"/>
</dbReference>
<feature type="compositionally biased region" description="Polar residues" evidence="10">
    <location>
        <begin position="666"/>
        <end position="675"/>
    </location>
</feature>
<name>A0A8T3DVH0_9TELE</name>
<feature type="compositionally biased region" description="Acidic residues" evidence="10">
    <location>
        <begin position="734"/>
        <end position="744"/>
    </location>
</feature>
<keyword evidence="13" id="KW-1185">Reference proteome</keyword>
<feature type="compositionally biased region" description="Polar residues" evidence="10">
    <location>
        <begin position="796"/>
        <end position="808"/>
    </location>
</feature>
<evidence type="ECO:0000256" key="7">
    <source>
        <dbReference type="ARBA" id="ARBA00022840"/>
    </source>
</evidence>
<dbReference type="Proteomes" id="UP000829720">
    <property type="component" value="Unassembled WGS sequence"/>
</dbReference>
<dbReference type="AlphaFoldDB" id="A0A8T3DVH0"/>
<dbReference type="FunFam" id="1.10.510.10:FF:000072">
    <property type="entry name" value="AP2 associated kinase 1"/>
    <property type="match status" value="1"/>
</dbReference>
<dbReference type="GO" id="GO:0004674">
    <property type="term" value="F:protein serine/threonine kinase activity"/>
    <property type="evidence" value="ECO:0007669"/>
    <property type="project" value="UniProtKB-KW"/>
</dbReference>
<evidence type="ECO:0000256" key="10">
    <source>
        <dbReference type="SAM" id="MobiDB-lite"/>
    </source>
</evidence>
<proteinExistence type="predicted"/>
<dbReference type="SMART" id="SM00220">
    <property type="entry name" value="S_TKc"/>
    <property type="match status" value="1"/>
</dbReference>
<feature type="region of interest" description="Disordered" evidence="10">
    <location>
        <begin position="343"/>
        <end position="419"/>
    </location>
</feature>
<keyword evidence="3" id="KW-0597">Phosphoprotein</keyword>
<feature type="compositionally biased region" description="Basic and acidic residues" evidence="10">
    <location>
        <begin position="778"/>
        <end position="790"/>
    </location>
</feature>
<evidence type="ECO:0000313" key="13">
    <source>
        <dbReference type="Proteomes" id="UP000829720"/>
    </source>
</evidence>
<dbReference type="PANTHER" id="PTHR47907:SF4">
    <property type="entry name" value="BMP-2-INDUCIBLE PROTEIN KINASE ISOFORM X1"/>
    <property type="match status" value="1"/>
</dbReference>
<comment type="catalytic activity">
    <reaction evidence="8">
        <text>L-threonyl-[protein] + ATP = O-phospho-L-threonyl-[protein] + ADP + H(+)</text>
        <dbReference type="Rhea" id="RHEA:46608"/>
        <dbReference type="Rhea" id="RHEA-COMP:11060"/>
        <dbReference type="Rhea" id="RHEA-COMP:11605"/>
        <dbReference type="ChEBI" id="CHEBI:15378"/>
        <dbReference type="ChEBI" id="CHEBI:30013"/>
        <dbReference type="ChEBI" id="CHEBI:30616"/>
        <dbReference type="ChEBI" id="CHEBI:61977"/>
        <dbReference type="ChEBI" id="CHEBI:456216"/>
        <dbReference type="EC" id="2.7.11.1"/>
    </reaction>
</comment>
<protein>
    <recommendedName>
        <fullName evidence="1">non-specific serine/threonine protein kinase</fullName>
        <ecNumber evidence="1">2.7.11.1</ecNumber>
    </recommendedName>
</protein>
<feature type="region of interest" description="Disordered" evidence="10">
    <location>
        <begin position="1"/>
        <end position="21"/>
    </location>
</feature>
<feature type="compositionally biased region" description="Acidic residues" evidence="10">
    <location>
        <begin position="768"/>
        <end position="777"/>
    </location>
</feature>
<dbReference type="PROSITE" id="PS00108">
    <property type="entry name" value="PROTEIN_KINASE_ST"/>
    <property type="match status" value="1"/>
</dbReference>
<dbReference type="PANTHER" id="PTHR47907">
    <property type="entry name" value="PROTEIN KINASE DOMAIN-CONTAINING PROTEIN"/>
    <property type="match status" value="1"/>
</dbReference>
<evidence type="ECO:0000256" key="1">
    <source>
        <dbReference type="ARBA" id="ARBA00012513"/>
    </source>
</evidence>
<keyword evidence="7" id="KW-0067">ATP-binding</keyword>
<dbReference type="InterPro" id="IPR011009">
    <property type="entry name" value="Kinase-like_dom_sf"/>
</dbReference>
<evidence type="ECO:0000259" key="11">
    <source>
        <dbReference type="PROSITE" id="PS50011"/>
    </source>
</evidence>
<feature type="compositionally biased region" description="Polar residues" evidence="10">
    <location>
        <begin position="367"/>
        <end position="394"/>
    </location>
</feature>
<dbReference type="CDD" id="cd14037">
    <property type="entry name" value="STKc_NAK_like"/>
    <property type="match status" value="1"/>
</dbReference>
<accession>A0A8T3DVH0</accession>